<gene>
    <name evidence="2" type="ORF">NEOLI_005392</name>
</gene>
<comment type="caution">
    <text evidence="2">The sequence shown here is derived from an EMBL/GenBank/DDBJ whole genome shotgun (WGS) entry which is preliminary data.</text>
</comment>
<proteinExistence type="predicted"/>
<evidence type="ECO:0000256" key="1">
    <source>
        <dbReference type="SAM" id="MobiDB-lite"/>
    </source>
</evidence>
<organism evidence="2 3">
    <name type="scientific">Neolecta irregularis (strain DAH-3)</name>
    <dbReference type="NCBI Taxonomy" id="1198029"/>
    <lineage>
        <taxon>Eukaryota</taxon>
        <taxon>Fungi</taxon>
        <taxon>Dikarya</taxon>
        <taxon>Ascomycota</taxon>
        <taxon>Taphrinomycotina</taxon>
        <taxon>Neolectales</taxon>
        <taxon>Neolectaceae</taxon>
        <taxon>Neolecta</taxon>
    </lineage>
</organism>
<protein>
    <submittedName>
        <fullName evidence="2">Uncharacterized protein</fullName>
    </submittedName>
</protein>
<feature type="compositionally biased region" description="Polar residues" evidence="1">
    <location>
        <begin position="1"/>
        <end position="14"/>
    </location>
</feature>
<sequence>MNMTLMASGVQNAQIGHGKEPSDFSDETQSAKLFASMAKCMAERASWTVIEKPGWPVDLKDFE</sequence>
<dbReference type="EMBL" id="LXFE01001590">
    <property type="protein sequence ID" value="OLL23439.1"/>
    <property type="molecule type" value="Genomic_DNA"/>
</dbReference>
<evidence type="ECO:0000313" key="2">
    <source>
        <dbReference type="EMBL" id="OLL23439.1"/>
    </source>
</evidence>
<accession>A0A1U7LLC0</accession>
<dbReference type="AlphaFoldDB" id="A0A1U7LLC0"/>
<name>A0A1U7LLC0_NEOID</name>
<reference evidence="2 3" key="1">
    <citation type="submission" date="2016-04" db="EMBL/GenBank/DDBJ databases">
        <title>Evolutionary innovation and constraint leading to complex multicellularity in the Ascomycota.</title>
        <authorList>
            <person name="Cisse O."/>
            <person name="Nguyen A."/>
            <person name="Hewitt D.A."/>
            <person name="Jedd G."/>
            <person name="Stajich J.E."/>
        </authorList>
    </citation>
    <scope>NUCLEOTIDE SEQUENCE [LARGE SCALE GENOMIC DNA]</scope>
    <source>
        <strain evidence="2 3">DAH-3</strain>
    </source>
</reference>
<keyword evidence="3" id="KW-1185">Reference proteome</keyword>
<feature type="region of interest" description="Disordered" evidence="1">
    <location>
        <begin position="1"/>
        <end position="27"/>
    </location>
</feature>
<evidence type="ECO:0000313" key="3">
    <source>
        <dbReference type="Proteomes" id="UP000186594"/>
    </source>
</evidence>
<dbReference type="Proteomes" id="UP000186594">
    <property type="component" value="Unassembled WGS sequence"/>
</dbReference>